<evidence type="ECO:0000313" key="1">
    <source>
        <dbReference type="EMBL" id="AVM53152.1"/>
    </source>
</evidence>
<keyword evidence="2" id="KW-1185">Reference proteome</keyword>
<accession>A0ABM6T8K6</accession>
<organism evidence="1 2">
    <name type="scientific">Bacteroides zoogleoformans</name>
    <dbReference type="NCBI Taxonomy" id="28119"/>
    <lineage>
        <taxon>Bacteria</taxon>
        <taxon>Pseudomonadati</taxon>
        <taxon>Bacteroidota</taxon>
        <taxon>Bacteroidia</taxon>
        <taxon>Bacteroidales</taxon>
        <taxon>Bacteroidaceae</taxon>
        <taxon>Bacteroides</taxon>
    </lineage>
</organism>
<evidence type="ECO:0000313" key="2">
    <source>
        <dbReference type="Proteomes" id="UP000238304"/>
    </source>
</evidence>
<gene>
    <name evidence="1" type="ORF">C4H11_09600</name>
</gene>
<reference evidence="1 2" key="1">
    <citation type="submission" date="2018-02" db="EMBL/GenBank/DDBJ databases">
        <authorList>
            <person name="Holder M.E."/>
            <person name="Ajami N.J."/>
            <person name="Petrosino J.F."/>
        </authorList>
    </citation>
    <scope>NUCLEOTIDE SEQUENCE [LARGE SCALE GENOMIC DNA]</scope>
    <source>
        <strain evidence="1 2">ATCC 33285</strain>
    </source>
</reference>
<protein>
    <submittedName>
        <fullName evidence="1">Uncharacterized protein</fullName>
    </submittedName>
</protein>
<sequence>MRCKSKRNSPNLQHSVGRYCYGSIKEFLLQKNFFNRVFLLKESITFVGEKQGLVKKQSKKSGLFMLFFPCMLLR</sequence>
<dbReference type="Proteomes" id="UP000238304">
    <property type="component" value="Chromosome"/>
</dbReference>
<name>A0ABM6T8K6_9BACE</name>
<proteinExistence type="predicted"/>
<dbReference type="EMBL" id="CP027231">
    <property type="protein sequence ID" value="AVM53152.1"/>
    <property type="molecule type" value="Genomic_DNA"/>
</dbReference>